<comment type="caution">
    <text evidence="2">The sequence shown here is derived from an EMBL/GenBank/DDBJ whole genome shotgun (WGS) entry which is preliminary data.</text>
</comment>
<evidence type="ECO:0000313" key="3">
    <source>
        <dbReference type="Proteomes" id="UP001597180"/>
    </source>
</evidence>
<name>A0ABW3UU47_9BACL</name>
<proteinExistence type="predicted"/>
<sequence length="179" mass="19602">MSLSKIWIPVAALSMMFLMPAAAVEPTAAEHQQMAEPRSMSFQIPMNNYCSLENPQDFSFQLSNASDSAANITVRFFQQDGTEFKEEGTAYREMKSDIVPGKPTSLQAHATGVYHINFGNHKQCNERVYLGEIKVNSGQASLLATGWVNTAGTYEKIVVNDNRKFDLSAPVSTAGTSSP</sequence>
<evidence type="ECO:0000313" key="2">
    <source>
        <dbReference type="EMBL" id="MFD1223150.1"/>
    </source>
</evidence>
<dbReference type="RefSeq" id="WP_079911785.1">
    <property type="nucleotide sequence ID" value="NZ_BAABJG010000015.1"/>
</dbReference>
<protein>
    <submittedName>
        <fullName evidence="2">Uncharacterized protein</fullName>
    </submittedName>
</protein>
<accession>A0ABW3UU47</accession>
<dbReference type="EMBL" id="JBHTLU010000031">
    <property type="protein sequence ID" value="MFD1223150.1"/>
    <property type="molecule type" value="Genomic_DNA"/>
</dbReference>
<evidence type="ECO:0000256" key="1">
    <source>
        <dbReference type="SAM" id="SignalP"/>
    </source>
</evidence>
<feature type="signal peptide" evidence="1">
    <location>
        <begin position="1"/>
        <end position="23"/>
    </location>
</feature>
<dbReference type="Proteomes" id="UP001597180">
    <property type="component" value="Unassembled WGS sequence"/>
</dbReference>
<keyword evidence="3" id="KW-1185">Reference proteome</keyword>
<organism evidence="2 3">
    <name type="scientific">Paenibacillus vulneris</name>
    <dbReference type="NCBI Taxonomy" id="1133364"/>
    <lineage>
        <taxon>Bacteria</taxon>
        <taxon>Bacillati</taxon>
        <taxon>Bacillota</taxon>
        <taxon>Bacilli</taxon>
        <taxon>Bacillales</taxon>
        <taxon>Paenibacillaceae</taxon>
        <taxon>Paenibacillus</taxon>
    </lineage>
</organism>
<reference evidence="3" key="1">
    <citation type="journal article" date="2019" name="Int. J. Syst. Evol. Microbiol.">
        <title>The Global Catalogue of Microorganisms (GCM) 10K type strain sequencing project: providing services to taxonomists for standard genome sequencing and annotation.</title>
        <authorList>
            <consortium name="The Broad Institute Genomics Platform"/>
            <consortium name="The Broad Institute Genome Sequencing Center for Infectious Disease"/>
            <person name="Wu L."/>
            <person name="Ma J."/>
        </authorList>
    </citation>
    <scope>NUCLEOTIDE SEQUENCE [LARGE SCALE GENOMIC DNA]</scope>
    <source>
        <strain evidence="3">CCUG 53270</strain>
    </source>
</reference>
<feature type="chain" id="PRO_5046793654" evidence="1">
    <location>
        <begin position="24"/>
        <end position="179"/>
    </location>
</feature>
<keyword evidence="1" id="KW-0732">Signal</keyword>
<gene>
    <name evidence="2" type="ORF">ACFQ4B_23800</name>
</gene>